<dbReference type="Proteomes" id="UP000275078">
    <property type="component" value="Unassembled WGS sequence"/>
</dbReference>
<comment type="similarity">
    <text evidence="1">Belongs to the actin family.</text>
</comment>
<evidence type="ECO:0000313" key="4">
    <source>
        <dbReference type="Proteomes" id="UP000275078"/>
    </source>
</evidence>
<reference evidence="3 4" key="1">
    <citation type="journal article" date="2018" name="Nat. Ecol. Evol.">
        <title>Pezizomycetes genomes reveal the molecular basis of ectomycorrhizal truffle lifestyle.</title>
        <authorList>
            <person name="Murat C."/>
            <person name="Payen T."/>
            <person name="Noel B."/>
            <person name="Kuo A."/>
            <person name="Morin E."/>
            <person name="Chen J."/>
            <person name="Kohler A."/>
            <person name="Krizsan K."/>
            <person name="Balestrini R."/>
            <person name="Da Silva C."/>
            <person name="Montanini B."/>
            <person name="Hainaut M."/>
            <person name="Levati E."/>
            <person name="Barry K.W."/>
            <person name="Belfiori B."/>
            <person name="Cichocki N."/>
            <person name="Clum A."/>
            <person name="Dockter R.B."/>
            <person name="Fauchery L."/>
            <person name="Guy J."/>
            <person name="Iotti M."/>
            <person name="Le Tacon F."/>
            <person name="Lindquist E.A."/>
            <person name="Lipzen A."/>
            <person name="Malagnac F."/>
            <person name="Mello A."/>
            <person name="Molinier V."/>
            <person name="Miyauchi S."/>
            <person name="Poulain J."/>
            <person name="Riccioni C."/>
            <person name="Rubini A."/>
            <person name="Sitrit Y."/>
            <person name="Splivallo R."/>
            <person name="Traeger S."/>
            <person name="Wang M."/>
            <person name="Zifcakova L."/>
            <person name="Wipf D."/>
            <person name="Zambonelli A."/>
            <person name="Paolocci F."/>
            <person name="Nowrousian M."/>
            <person name="Ottonello S."/>
            <person name="Baldrian P."/>
            <person name="Spatafora J.W."/>
            <person name="Henrissat B."/>
            <person name="Nagy L.G."/>
            <person name="Aury J.M."/>
            <person name="Wincker P."/>
            <person name="Grigoriev I.V."/>
            <person name="Bonfante P."/>
            <person name="Martin F.M."/>
        </authorList>
    </citation>
    <scope>NUCLEOTIDE SEQUENCE [LARGE SCALE GENOMIC DNA]</scope>
    <source>
        <strain evidence="3 4">RN42</strain>
    </source>
</reference>
<evidence type="ECO:0000256" key="2">
    <source>
        <dbReference type="SAM" id="MobiDB-lite"/>
    </source>
</evidence>
<dbReference type="InterPro" id="IPR043129">
    <property type="entry name" value="ATPase_NBD"/>
</dbReference>
<dbReference type="SUPFAM" id="SSF53067">
    <property type="entry name" value="Actin-like ATPase domain"/>
    <property type="match status" value="2"/>
</dbReference>
<feature type="region of interest" description="Disordered" evidence="2">
    <location>
        <begin position="438"/>
        <end position="463"/>
    </location>
</feature>
<dbReference type="SMART" id="SM00268">
    <property type="entry name" value="ACTIN"/>
    <property type="match status" value="1"/>
</dbReference>
<dbReference type="Gene3D" id="3.30.420.40">
    <property type="match status" value="2"/>
</dbReference>
<organism evidence="3 4">
    <name type="scientific">Ascobolus immersus RN42</name>
    <dbReference type="NCBI Taxonomy" id="1160509"/>
    <lineage>
        <taxon>Eukaryota</taxon>
        <taxon>Fungi</taxon>
        <taxon>Dikarya</taxon>
        <taxon>Ascomycota</taxon>
        <taxon>Pezizomycotina</taxon>
        <taxon>Pezizomycetes</taxon>
        <taxon>Pezizales</taxon>
        <taxon>Ascobolaceae</taxon>
        <taxon>Ascobolus</taxon>
    </lineage>
</organism>
<keyword evidence="4" id="KW-1185">Reference proteome</keyword>
<gene>
    <name evidence="3" type="ORF">BJ508DRAFT_324272</name>
</gene>
<evidence type="ECO:0000256" key="1">
    <source>
        <dbReference type="RuleBase" id="RU000487"/>
    </source>
</evidence>
<dbReference type="Gene3D" id="3.90.640.10">
    <property type="entry name" value="Actin, Chain A, domain 4"/>
    <property type="match status" value="1"/>
</dbReference>
<feature type="region of interest" description="Disordered" evidence="2">
    <location>
        <begin position="1"/>
        <end position="64"/>
    </location>
</feature>
<evidence type="ECO:0000313" key="3">
    <source>
        <dbReference type="EMBL" id="RPA83553.1"/>
    </source>
</evidence>
<dbReference type="STRING" id="1160509.A0A3N4IBT1"/>
<feature type="compositionally biased region" description="Basic residues" evidence="2">
    <location>
        <begin position="1"/>
        <end position="10"/>
    </location>
</feature>
<dbReference type="AlphaFoldDB" id="A0A3N4IBT1"/>
<feature type="compositionally biased region" description="Basic residues" evidence="2">
    <location>
        <begin position="45"/>
        <end position="57"/>
    </location>
</feature>
<dbReference type="EMBL" id="ML119663">
    <property type="protein sequence ID" value="RPA83553.1"/>
    <property type="molecule type" value="Genomic_DNA"/>
</dbReference>
<dbReference type="OrthoDB" id="337660at2759"/>
<feature type="compositionally biased region" description="Low complexity" evidence="2">
    <location>
        <begin position="30"/>
        <end position="42"/>
    </location>
</feature>
<protein>
    <submittedName>
        <fullName evidence="3">Actin-like ATPase domain-containing protein</fullName>
    </submittedName>
</protein>
<dbReference type="InterPro" id="IPR004000">
    <property type="entry name" value="Actin"/>
</dbReference>
<dbReference type="Pfam" id="PF00022">
    <property type="entry name" value="Actin"/>
    <property type="match status" value="1"/>
</dbReference>
<accession>A0A3N4IBT1</accession>
<sequence length="548" mass="60816">MSVQHPHRTSSLHPPPATSSAQRHSHRSPSRQSSSHPTTTSESHSHHRSSHHHHHSSSLHGTEEPIILEIGTRVVRAGFPGELSPRCTLTYKPDYWRRVGEKGERRYMRPDGARGKVKKEGQLGGGVLYKFDTGLKSEEGANTAVKSGKDEDEDDSAEVEEDVLERVLRDAYTRFLLIDPRSKRVILPVPAAFPTKRLRSITKVLLAQFGAPSVTFFPSSVFAVAGAGVRSGLVVDIGWYETIVEGVYELRPVKGGKLVGRSRRAGSMLRDNMRDLIHEMKEYQERDTNGKLVRQRIDDDELDEIVARGCWCRTKGEGAIDDGEEDDLDQSYTIPLPDSSPKAPVEIMFDRLSLPVESTFFRPLESLNGPADVEDDPTLPQHIYDTLLSLPIDVRAACLNKIIFVGETASVPGLQTRVIHELHDIIRRNGWKKVKKHVVKKHGTGAGQRRNSGRPGTARSFNSGFLDQARQRRESMVVVEDDSGGESTGEAAKEKTKPAGALRVIKSFGVWTGGSLLASAKVQGKYEVEREAFARSGYELDTSDWKNL</sequence>
<proteinExistence type="inferred from homology"/>
<name>A0A3N4IBT1_ASCIM</name>
<dbReference type="PANTHER" id="PTHR11937">
    <property type="entry name" value="ACTIN"/>
    <property type="match status" value="1"/>
</dbReference>